<dbReference type="EMBL" id="JAOAOG010000155">
    <property type="protein sequence ID" value="KAJ6245037.1"/>
    <property type="molecule type" value="Genomic_DNA"/>
</dbReference>
<evidence type="ECO:0000313" key="3">
    <source>
        <dbReference type="Proteomes" id="UP001146793"/>
    </source>
</evidence>
<sequence>MSTTQQFDEINKVGSNLNLAKSPTKRVSFRLPEVGNEKENDHEELLVTKFVEADRSTKPVLNTTIISPLDSSMMRYVPRDDNQTVKNVSRNSLTSRYKRSKRKNSRKNRFIAKRTYLSSDPEFDYNTKQQLKLEDISKCQPMFDLLKNPKDFKLFEQFLDIDLEKQMEIFKTWNRK</sequence>
<evidence type="ECO:0000313" key="4">
    <source>
        <dbReference type="Proteomes" id="UP001150062"/>
    </source>
</evidence>
<reference evidence="2" key="1">
    <citation type="submission" date="2022-08" db="EMBL/GenBank/DDBJ databases">
        <title>Novel sulfate-reducing endosymbionts in the free-living metamonad Anaeramoeba.</title>
        <authorList>
            <person name="Jerlstrom-Hultqvist J."/>
            <person name="Cepicka I."/>
            <person name="Gallot-Lavallee L."/>
            <person name="Salas-Leiva D."/>
            <person name="Curtis B.A."/>
            <person name="Zahonova K."/>
            <person name="Pipaliya S."/>
            <person name="Dacks J."/>
            <person name="Roger A.J."/>
        </authorList>
    </citation>
    <scope>NUCLEOTIDE SEQUENCE</scope>
    <source>
        <strain evidence="2">Schooner1</strain>
    </source>
</reference>
<reference evidence="1" key="2">
    <citation type="submission" date="2022-08" db="EMBL/GenBank/DDBJ databases">
        <title>Novel sulphate-reducing endosymbionts in the free-living metamonad Anaeramoeba.</title>
        <authorList>
            <person name="Jerlstrom-Hultqvist J."/>
            <person name="Cepicka I."/>
            <person name="Gallot-Lavallee L."/>
            <person name="Salas-Leiva D."/>
            <person name="Curtis B.A."/>
            <person name="Zahonova K."/>
            <person name="Pipaliya S."/>
            <person name="Dacks J."/>
            <person name="Roger A.J."/>
        </authorList>
    </citation>
    <scope>NUCLEOTIDE SEQUENCE</scope>
    <source>
        <strain evidence="1">Busselton2</strain>
    </source>
</reference>
<organism evidence="1 3">
    <name type="scientific">Anaeramoeba flamelloides</name>
    <dbReference type="NCBI Taxonomy" id="1746091"/>
    <lineage>
        <taxon>Eukaryota</taxon>
        <taxon>Metamonada</taxon>
        <taxon>Anaeramoebidae</taxon>
        <taxon>Anaeramoeba</taxon>
    </lineage>
</organism>
<dbReference type="Proteomes" id="UP001150062">
    <property type="component" value="Unassembled WGS sequence"/>
</dbReference>
<dbReference type="Proteomes" id="UP001146793">
    <property type="component" value="Unassembled WGS sequence"/>
</dbReference>
<proteinExistence type="predicted"/>
<keyword evidence="4" id="KW-1185">Reference proteome</keyword>
<comment type="caution">
    <text evidence="1">The sequence shown here is derived from an EMBL/GenBank/DDBJ whole genome shotgun (WGS) entry which is preliminary data.</text>
</comment>
<protein>
    <submittedName>
        <fullName evidence="1">Uncharacterized protein</fullName>
    </submittedName>
</protein>
<evidence type="ECO:0000313" key="1">
    <source>
        <dbReference type="EMBL" id="KAJ3437912.1"/>
    </source>
</evidence>
<gene>
    <name evidence="1" type="ORF">M0812_17088</name>
    <name evidence="2" type="ORF">M0813_20747</name>
</gene>
<evidence type="ECO:0000313" key="2">
    <source>
        <dbReference type="EMBL" id="KAJ6245037.1"/>
    </source>
</evidence>
<name>A0AAV7ZC33_9EUKA</name>
<dbReference type="AlphaFoldDB" id="A0AAV7ZC33"/>
<dbReference type="EMBL" id="JANTQA010000033">
    <property type="protein sequence ID" value="KAJ3437912.1"/>
    <property type="molecule type" value="Genomic_DNA"/>
</dbReference>
<accession>A0AAV7ZC33</accession>